<evidence type="ECO:0000259" key="2">
    <source>
        <dbReference type="Pfam" id="PF12804"/>
    </source>
</evidence>
<dbReference type="InterPro" id="IPR036425">
    <property type="entry name" value="MoaB/Mog-like_dom_sf"/>
</dbReference>
<sequence length="533" mass="55817">MKFGPVAIAEAAGCVLAHSLHLEGRSLRKGQVLSAEDVVAIAEAGINDITVARIAEDDLDENTAASKIADALVADGLTATSPFTGRVNLTASHAGLFRVDVAAVHALNRVDEAITLATLADNSRVDEGALLATIKVIPYAVPERAVSDALGAITSVVFRLLPNAVKTADLVLTETPGMKPTLNRKAETVTRARLTSLGVSLDAVHVVAHDERSVVRALKASKSDIVLLLGASATSDRADVMPAALVDAGGALHRFGMPVDPGNLLFTGALVGRPVVGLPGCARSPALNGADWVLERLVAGQAVDDEDIAQMGVGGLLKEIPQRKQPRTARATRVKKVELIMLAAGSSSRMRGEDKLLRHVDGVPLVRRSAEVALGAKVSAVHVVLPEGNADRLGALDGLAVNTVQATDWQEGMAASLRAGMKAISDDAAAVIVALADMPEVTAEHINRLIAAFDPAEDREICRSETADGTPGHPVLFSRRFFENLSDLTGDRGAKDILKQSSELVTSVPTPGQGAVVDLDTPEAWREWELAKG</sequence>
<dbReference type="Gene3D" id="3.90.550.10">
    <property type="entry name" value="Spore Coat Polysaccharide Biosynthesis Protein SpsA, Chain A"/>
    <property type="match status" value="1"/>
</dbReference>
<feature type="domain" description="MobA-like NTP transferase" evidence="2">
    <location>
        <begin position="340"/>
        <end position="502"/>
    </location>
</feature>
<evidence type="ECO:0000256" key="1">
    <source>
        <dbReference type="ARBA" id="ARBA00022842"/>
    </source>
</evidence>
<dbReference type="CDD" id="cd03522">
    <property type="entry name" value="MoeA_like"/>
    <property type="match status" value="1"/>
</dbReference>
<accession>A0A238JVC0</accession>
<dbReference type="CDD" id="cd04182">
    <property type="entry name" value="GT_2_like_f"/>
    <property type="match status" value="1"/>
</dbReference>
<dbReference type="InterPro" id="IPR029044">
    <property type="entry name" value="Nucleotide-diphossugar_trans"/>
</dbReference>
<dbReference type="OrthoDB" id="9779263at2"/>
<dbReference type="Pfam" id="PF12804">
    <property type="entry name" value="NTP_transf_3"/>
    <property type="match status" value="1"/>
</dbReference>
<name>A0A238JVC0_9RHOB</name>
<proteinExistence type="predicted"/>
<dbReference type="Proteomes" id="UP000202922">
    <property type="component" value="Unassembled WGS sequence"/>
</dbReference>
<evidence type="ECO:0000313" key="4">
    <source>
        <dbReference type="Proteomes" id="UP000202922"/>
    </source>
</evidence>
<dbReference type="RefSeq" id="WP_093966490.1">
    <property type="nucleotide sequence ID" value="NZ_FXYE01000001.1"/>
</dbReference>
<dbReference type="Gene3D" id="3.40.980.10">
    <property type="entry name" value="MoaB/Mog-like domain"/>
    <property type="match status" value="1"/>
</dbReference>
<dbReference type="InterPro" id="IPR012184">
    <property type="entry name" value="Bifunc_Mopterin-bd"/>
</dbReference>
<dbReference type="SUPFAM" id="SSF53218">
    <property type="entry name" value="Molybdenum cofactor biosynthesis proteins"/>
    <property type="match status" value="1"/>
</dbReference>
<organism evidence="3 4">
    <name type="scientific">Actibacterium lipolyticum</name>
    <dbReference type="NCBI Taxonomy" id="1524263"/>
    <lineage>
        <taxon>Bacteria</taxon>
        <taxon>Pseudomonadati</taxon>
        <taxon>Pseudomonadota</taxon>
        <taxon>Alphaproteobacteria</taxon>
        <taxon>Rhodobacterales</taxon>
        <taxon>Roseobacteraceae</taxon>
        <taxon>Actibacterium</taxon>
    </lineage>
</organism>
<dbReference type="GO" id="GO:0016779">
    <property type="term" value="F:nucleotidyltransferase activity"/>
    <property type="evidence" value="ECO:0007669"/>
    <property type="project" value="UniProtKB-ARBA"/>
</dbReference>
<protein>
    <submittedName>
        <fullName evidence="3">Purine catabolism protein PucB</fullName>
    </submittedName>
</protein>
<reference evidence="4" key="1">
    <citation type="submission" date="2017-05" db="EMBL/GenBank/DDBJ databases">
        <authorList>
            <person name="Rodrigo-Torres L."/>
            <person name="Arahal R. D."/>
            <person name="Lucena T."/>
        </authorList>
    </citation>
    <scope>NUCLEOTIDE SEQUENCE [LARGE SCALE GENOMIC DNA]</scope>
    <source>
        <strain evidence="4">CECT 8621</strain>
    </source>
</reference>
<dbReference type="AlphaFoldDB" id="A0A238JVC0"/>
<dbReference type="PIRSF" id="PIRSF036626">
    <property type="entry name" value="MPTBd_MobAlike"/>
    <property type="match status" value="1"/>
</dbReference>
<dbReference type="InterPro" id="IPR025877">
    <property type="entry name" value="MobA-like_NTP_Trfase"/>
</dbReference>
<gene>
    <name evidence="3" type="primary">pucB</name>
    <name evidence="3" type="ORF">COL8621_01363</name>
</gene>
<dbReference type="EMBL" id="FXYE01000001">
    <property type="protein sequence ID" value="SMX34545.1"/>
    <property type="molecule type" value="Genomic_DNA"/>
</dbReference>
<dbReference type="PANTHER" id="PTHR43777:SF1">
    <property type="entry name" value="MOLYBDENUM COFACTOR CYTIDYLYLTRANSFERASE"/>
    <property type="match status" value="1"/>
</dbReference>
<dbReference type="SUPFAM" id="SSF53448">
    <property type="entry name" value="Nucleotide-diphospho-sugar transferases"/>
    <property type="match status" value="1"/>
</dbReference>
<dbReference type="PANTHER" id="PTHR43777">
    <property type="entry name" value="MOLYBDENUM COFACTOR CYTIDYLYLTRANSFERASE"/>
    <property type="match status" value="1"/>
</dbReference>
<evidence type="ECO:0000313" key="3">
    <source>
        <dbReference type="EMBL" id="SMX34545.1"/>
    </source>
</evidence>
<keyword evidence="1" id="KW-0460">Magnesium</keyword>
<keyword evidence="4" id="KW-1185">Reference proteome</keyword>